<evidence type="ECO:0000313" key="1">
    <source>
        <dbReference type="EMBL" id="MBB4118133.1"/>
    </source>
</evidence>
<organism evidence="1 2">
    <name type="scientific">Mesonia hippocampi</name>
    <dbReference type="NCBI Taxonomy" id="1628250"/>
    <lineage>
        <taxon>Bacteria</taxon>
        <taxon>Pseudomonadati</taxon>
        <taxon>Bacteroidota</taxon>
        <taxon>Flavobacteriia</taxon>
        <taxon>Flavobacteriales</taxon>
        <taxon>Flavobacteriaceae</taxon>
        <taxon>Mesonia</taxon>
    </lineage>
</organism>
<dbReference type="GO" id="GO:0020037">
    <property type="term" value="F:heme binding"/>
    <property type="evidence" value="ECO:0007669"/>
    <property type="project" value="InterPro"/>
</dbReference>
<dbReference type="InterPro" id="IPR009050">
    <property type="entry name" value="Globin-like_sf"/>
</dbReference>
<protein>
    <submittedName>
        <fullName evidence="1">Hemoglobin</fullName>
    </submittedName>
</protein>
<proteinExistence type="predicted"/>
<dbReference type="SUPFAM" id="SSF46458">
    <property type="entry name" value="Globin-like"/>
    <property type="match status" value="1"/>
</dbReference>
<dbReference type="RefSeq" id="WP_183475806.1">
    <property type="nucleotide sequence ID" value="NZ_JACIFO010000001.1"/>
</dbReference>
<name>A0A840END3_9FLAO</name>
<dbReference type="GO" id="GO:0019825">
    <property type="term" value="F:oxygen binding"/>
    <property type="evidence" value="ECO:0007669"/>
    <property type="project" value="InterPro"/>
</dbReference>
<dbReference type="InterPro" id="IPR012292">
    <property type="entry name" value="Globin/Proto"/>
</dbReference>
<dbReference type="CDD" id="cd08916">
    <property type="entry name" value="TrHb3_P"/>
    <property type="match status" value="1"/>
</dbReference>
<dbReference type="AlphaFoldDB" id="A0A840END3"/>
<dbReference type="EMBL" id="JACIFO010000001">
    <property type="protein sequence ID" value="MBB4118133.1"/>
    <property type="molecule type" value="Genomic_DNA"/>
</dbReference>
<dbReference type="Proteomes" id="UP000553034">
    <property type="component" value="Unassembled WGS sequence"/>
</dbReference>
<evidence type="ECO:0000313" key="2">
    <source>
        <dbReference type="Proteomes" id="UP000553034"/>
    </source>
</evidence>
<keyword evidence="2" id="KW-1185">Reference proteome</keyword>
<sequence>MKKNIESQEDVTLLVHTFYAKVRENKLLGPVFNNVIKDWPSHLKLLVSFWESNLFFERKYFGNPMHAHIEVDKKVKGIINELYFETWLTLWNETIDELFEGETAEIAKNRAKNMAFFLNKNIFDARNHQPQ</sequence>
<accession>A0A840END3</accession>
<comment type="caution">
    <text evidence="1">The sequence shown here is derived from an EMBL/GenBank/DDBJ whole genome shotgun (WGS) entry which is preliminary data.</text>
</comment>
<dbReference type="Gene3D" id="1.10.490.10">
    <property type="entry name" value="Globins"/>
    <property type="match status" value="1"/>
</dbReference>
<gene>
    <name evidence="1" type="ORF">GGR32_000405</name>
</gene>
<reference evidence="1 2" key="1">
    <citation type="submission" date="2020-08" db="EMBL/GenBank/DDBJ databases">
        <title>Genomic Encyclopedia of Type Strains, Phase IV (KMG-IV): sequencing the most valuable type-strain genomes for metagenomic binning, comparative biology and taxonomic classification.</title>
        <authorList>
            <person name="Goeker M."/>
        </authorList>
    </citation>
    <scope>NUCLEOTIDE SEQUENCE [LARGE SCALE GENOMIC DNA]</scope>
    <source>
        <strain evidence="1 2">DSM 29568</strain>
    </source>
</reference>